<dbReference type="Proteomes" id="UP001595979">
    <property type="component" value="Unassembled WGS sequence"/>
</dbReference>
<reference evidence="9" key="1">
    <citation type="journal article" date="2019" name="Int. J. Syst. Evol. Microbiol.">
        <title>The Global Catalogue of Microorganisms (GCM) 10K type strain sequencing project: providing services to taxonomists for standard genome sequencing and annotation.</title>
        <authorList>
            <consortium name="The Broad Institute Genomics Platform"/>
            <consortium name="The Broad Institute Genome Sequencing Center for Infectious Disease"/>
            <person name="Wu L."/>
            <person name="Ma J."/>
        </authorList>
    </citation>
    <scope>NUCLEOTIDE SEQUENCE [LARGE SCALE GENOMIC DNA]</scope>
    <source>
        <strain evidence="9">CGMCC 1.15053</strain>
    </source>
</reference>
<keyword evidence="6 7" id="KW-0472">Membrane</keyword>
<dbReference type="SUPFAM" id="SSF52540">
    <property type="entry name" value="P-loop containing nucleoside triphosphate hydrolases"/>
    <property type="match status" value="1"/>
</dbReference>
<keyword evidence="9" id="KW-1185">Reference proteome</keyword>
<keyword evidence="5 7" id="KW-1133">Transmembrane helix</keyword>
<organism evidence="8 9">
    <name type="scientific">Deinococcus petrolearius</name>
    <dbReference type="NCBI Taxonomy" id="1751295"/>
    <lineage>
        <taxon>Bacteria</taxon>
        <taxon>Thermotogati</taxon>
        <taxon>Deinococcota</taxon>
        <taxon>Deinococci</taxon>
        <taxon>Deinococcales</taxon>
        <taxon>Deinococcaceae</taxon>
        <taxon>Deinococcus</taxon>
    </lineage>
</organism>
<comment type="similarity">
    <text evidence="2">Belongs to the VirD4/TraG family.</text>
</comment>
<evidence type="ECO:0000256" key="3">
    <source>
        <dbReference type="ARBA" id="ARBA00022475"/>
    </source>
</evidence>
<evidence type="ECO:0000313" key="9">
    <source>
        <dbReference type="Proteomes" id="UP001595979"/>
    </source>
</evidence>
<sequence>MTKSPPIAGSVGQATGTRQVPLGWLFLLFLTLLVPLWGLVTSGSTILNLMMAKGWGRAMGAQDSLSLLGQCVISSACSTVLQKGVGQIFPHLTWIAPGVGLMLYALKSKPRMFAVRDPGTAWWARAGDKGLQQYMGDDPKRPENRLHGYLGHLMSVERTGEINYRKTIPLYVRMSALAENVLILGGVGAGKTRGYFRPLLMLAAHLGFHVIVFDLKYPQTDSGFFDMVGYWKKAGKRVMMFTPFSDNTQRLPLLDSVEDYASALSMATTIMPPPEYGPEPGKHYRDRDRGVLAAFLLWVARSDDPSFGALLRMAQYTPEEMQTWFSRESEVNELGEVVQNLKGVFGQGKQEVAAVLQGIKNSLRIFFNPKVARATTSREGENMDIRAAFRGATTMIYVGIQQEYMMEGDGVVLIQLTKRYIDKQLQREAEFQGGVLRKHVAYVMDEFSSFGQLPYMMRSLGVLRSYNVSHHIGLQNLKQLAVVYGTDYSQALTTNVIGRKIFFPLAVEDEEREIFSKYLGMTTVYDIAETDSRRAFLGSSMDETTRQGVSYRKVAVPLLPPEQFPHFRPMEAIVKGRGVDPVRVFMPAIEDEFLEGDDIPGGIENGLFMLYQRCNPERLNMGRYTQELVQSGALGTARGSADDEVGQIRSEQAFQEWVAMCLQENVPMRASGSERNRLVIKVSALEAEHLPRAFMEGNYARGWTGKPGSEQLRLTPEGLDLLPSDIRTRVERRATFGVLEHWMETNGPLVEGHPARAALAEAERNEAQAFLKMEEGEVLVRVTVFRDLYGKVPAVLVRRIGSLRYVLVDLSLPEELMDVLKGSTDDTAGDVQEAVKEEKKVMPFAVVPPRAAASVQRPLSLWEQAGIDELEAAALPPEQNDIHE</sequence>
<feature type="transmembrane region" description="Helical" evidence="7">
    <location>
        <begin position="24"/>
        <end position="52"/>
    </location>
</feature>
<dbReference type="PANTHER" id="PTHR37937">
    <property type="entry name" value="CONJUGATIVE TRANSFER: DNA TRANSPORT"/>
    <property type="match status" value="1"/>
</dbReference>
<protein>
    <submittedName>
        <fullName evidence="8">Type IV secretory system conjugative DNA transfer family protein</fullName>
    </submittedName>
</protein>
<evidence type="ECO:0000256" key="1">
    <source>
        <dbReference type="ARBA" id="ARBA00004651"/>
    </source>
</evidence>
<gene>
    <name evidence="8" type="ORF">ACFPQ6_12580</name>
</gene>
<dbReference type="RefSeq" id="WP_380049907.1">
    <property type="nucleotide sequence ID" value="NZ_JBHSOH010000015.1"/>
</dbReference>
<comment type="subcellular location">
    <subcellularLocation>
        <location evidence="1">Cell membrane</location>
        <topology evidence="1">Multi-pass membrane protein</topology>
    </subcellularLocation>
</comment>
<evidence type="ECO:0000256" key="5">
    <source>
        <dbReference type="ARBA" id="ARBA00022989"/>
    </source>
</evidence>
<evidence type="ECO:0000313" key="8">
    <source>
        <dbReference type="EMBL" id="MFC5849144.1"/>
    </source>
</evidence>
<evidence type="ECO:0000256" key="2">
    <source>
        <dbReference type="ARBA" id="ARBA00008806"/>
    </source>
</evidence>
<dbReference type="PANTHER" id="PTHR37937:SF1">
    <property type="entry name" value="CONJUGATIVE TRANSFER: DNA TRANSPORT"/>
    <property type="match status" value="1"/>
</dbReference>
<name>A0ABW1DMS3_9DEIO</name>
<dbReference type="CDD" id="cd01127">
    <property type="entry name" value="TrwB_TraG_TraD_VirD4"/>
    <property type="match status" value="1"/>
</dbReference>
<evidence type="ECO:0000256" key="7">
    <source>
        <dbReference type="SAM" id="Phobius"/>
    </source>
</evidence>
<comment type="caution">
    <text evidence="8">The sequence shown here is derived from an EMBL/GenBank/DDBJ whole genome shotgun (WGS) entry which is preliminary data.</text>
</comment>
<dbReference type="InterPro" id="IPR051539">
    <property type="entry name" value="T4SS-coupling_protein"/>
</dbReference>
<accession>A0ABW1DMS3</accession>
<evidence type="ECO:0000256" key="6">
    <source>
        <dbReference type="ARBA" id="ARBA00023136"/>
    </source>
</evidence>
<dbReference type="InterPro" id="IPR027417">
    <property type="entry name" value="P-loop_NTPase"/>
</dbReference>
<dbReference type="EMBL" id="JBHSOH010000015">
    <property type="protein sequence ID" value="MFC5849144.1"/>
    <property type="molecule type" value="Genomic_DNA"/>
</dbReference>
<dbReference type="Pfam" id="PF02534">
    <property type="entry name" value="T4SS-DNA_transf"/>
    <property type="match status" value="1"/>
</dbReference>
<evidence type="ECO:0000256" key="4">
    <source>
        <dbReference type="ARBA" id="ARBA00022692"/>
    </source>
</evidence>
<dbReference type="Gene3D" id="3.40.50.300">
    <property type="entry name" value="P-loop containing nucleotide triphosphate hydrolases"/>
    <property type="match status" value="1"/>
</dbReference>
<keyword evidence="4 7" id="KW-0812">Transmembrane</keyword>
<proteinExistence type="inferred from homology"/>
<dbReference type="InterPro" id="IPR003688">
    <property type="entry name" value="TraG/VirD4"/>
</dbReference>
<keyword evidence="3" id="KW-1003">Cell membrane</keyword>